<comment type="caution">
    <text evidence="1">The sequence shown here is derived from an EMBL/GenBank/DDBJ whole genome shotgun (WGS) entry which is preliminary data.</text>
</comment>
<name>A0A8J2TLB1_9FLAO</name>
<dbReference type="EMBL" id="BMIC01000001">
    <property type="protein sequence ID" value="GFZ77698.1"/>
    <property type="molecule type" value="Genomic_DNA"/>
</dbReference>
<keyword evidence="2" id="KW-1185">Reference proteome</keyword>
<sequence>MISAITNKITAFLLVFILFAHNINTLVIIGDFMVNQAIIAKNLCVQKDNQQGCNGKCQLTKELKQSTPESNSDLPAQETRRLSLDVFCWFQIRITETQGFSLSEHKNTPNFYLQNTIETYLEIDTPPPNFS</sequence>
<evidence type="ECO:0000313" key="1">
    <source>
        <dbReference type="EMBL" id="GFZ77698.1"/>
    </source>
</evidence>
<organism evidence="1 2">
    <name type="scientific">Aquaticitalea lipolytica</name>
    <dbReference type="NCBI Taxonomy" id="1247562"/>
    <lineage>
        <taxon>Bacteria</taxon>
        <taxon>Pseudomonadati</taxon>
        <taxon>Bacteroidota</taxon>
        <taxon>Flavobacteriia</taxon>
        <taxon>Flavobacteriales</taxon>
        <taxon>Flavobacteriaceae</taxon>
        <taxon>Aquaticitalea</taxon>
    </lineage>
</organism>
<evidence type="ECO:0000313" key="2">
    <source>
        <dbReference type="Proteomes" id="UP000598120"/>
    </source>
</evidence>
<protein>
    <submittedName>
        <fullName evidence="1">Uncharacterized protein</fullName>
    </submittedName>
</protein>
<proteinExistence type="predicted"/>
<gene>
    <name evidence="1" type="ORF">GCM10011531_03780</name>
</gene>
<dbReference type="Proteomes" id="UP000598120">
    <property type="component" value="Unassembled WGS sequence"/>
</dbReference>
<reference evidence="1 2" key="1">
    <citation type="journal article" date="2014" name="Int. J. Syst. Evol. Microbiol.">
        <title>Complete genome sequence of Corynebacterium casei LMG S-19264T (=DSM 44701T), isolated from a smear-ripened cheese.</title>
        <authorList>
            <consortium name="US DOE Joint Genome Institute (JGI-PGF)"/>
            <person name="Walter F."/>
            <person name="Albersmeier A."/>
            <person name="Kalinowski J."/>
            <person name="Ruckert C."/>
        </authorList>
    </citation>
    <scope>NUCLEOTIDE SEQUENCE [LARGE SCALE GENOMIC DNA]</scope>
    <source>
        <strain evidence="1 2">CGMCC 1.15295</strain>
    </source>
</reference>
<dbReference type="RefSeq" id="WP_188604644.1">
    <property type="nucleotide sequence ID" value="NZ_BMIC01000001.1"/>
</dbReference>
<dbReference type="AlphaFoldDB" id="A0A8J2TLB1"/>
<accession>A0A8J2TLB1</accession>